<reference evidence="2" key="2">
    <citation type="journal article" date="2015" name="Data Brief">
        <title>Shoot transcriptome of the giant reed, Arundo donax.</title>
        <authorList>
            <person name="Barrero R.A."/>
            <person name="Guerrero F.D."/>
            <person name="Moolhuijzen P."/>
            <person name="Goolsby J.A."/>
            <person name="Tidwell J."/>
            <person name="Bellgard S.E."/>
            <person name="Bellgard M.I."/>
        </authorList>
    </citation>
    <scope>NUCLEOTIDE SEQUENCE</scope>
    <source>
        <tissue evidence="2">Shoot tissue taken approximately 20 cm above the soil surface</tissue>
    </source>
</reference>
<feature type="transmembrane region" description="Helical" evidence="1">
    <location>
        <begin position="14"/>
        <end position="33"/>
    </location>
</feature>
<sequence length="37" mass="4281">MCSSHLEQCKNDVVRLRMFVLVSIGIVTYFEFVKKGC</sequence>
<organism evidence="2">
    <name type="scientific">Arundo donax</name>
    <name type="common">Giant reed</name>
    <name type="synonym">Donax arundinaceus</name>
    <dbReference type="NCBI Taxonomy" id="35708"/>
    <lineage>
        <taxon>Eukaryota</taxon>
        <taxon>Viridiplantae</taxon>
        <taxon>Streptophyta</taxon>
        <taxon>Embryophyta</taxon>
        <taxon>Tracheophyta</taxon>
        <taxon>Spermatophyta</taxon>
        <taxon>Magnoliopsida</taxon>
        <taxon>Liliopsida</taxon>
        <taxon>Poales</taxon>
        <taxon>Poaceae</taxon>
        <taxon>PACMAD clade</taxon>
        <taxon>Arundinoideae</taxon>
        <taxon>Arundineae</taxon>
        <taxon>Arundo</taxon>
    </lineage>
</organism>
<keyword evidence="1" id="KW-0812">Transmembrane</keyword>
<dbReference type="EMBL" id="GBRH01261642">
    <property type="protein sequence ID" value="JAD36253.1"/>
    <property type="molecule type" value="Transcribed_RNA"/>
</dbReference>
<name>A0A0A8ZF13_ARUDO</name>
<proteinExistence type="predicted"/>
<evidence type="ECO:0000256" key="1">
    <source>
        <dbReference type="SAM" id="Phobius"/>
    </source>
</evidence>
<accession>A0A0A8ZF13</accession>
<reference evidence="2" key="1">
    <citation type="submission" date="2014-09" db="EMBL/GenBank/DDBJ databases">
        <authorList>
            <person name="Magalhaes I.L.F."/>
            <person name="Oliveira U."/>
            <person name="Santos F.R."/>
            <person name="Vidigal T.H.D.A."/>
            <person name="Brescovit A.D."/>
            <person name="Santos A.J."/>
        </authorList>
    </citation>
    <scope>NUCLEOTIDE SEQUENCE</scope>
    <source>
        <tissue evidence="2">Shoot tissue taken approximately 20 cm above the soil surface</tissue>
    </source>
</reference>
<evidence type="ECO:0000313" key="2">
    <source>
        <dbReference type="EMBL" id="JAD36253.1"/>
    </source>
</evidence>
<keyword evidence="1" id="KW-0472">Membrane</keyword>
<keyword evidence="1" id="KW-1133">Transmembrane helix</keyword>
<dbReference type="AlphaFoldDB" id="A0A0A8ZF13"/>
<protein>
    <submittedName>
        <fullName evidence="2">Uncharacterized protein</fullName>
    </submittedName>
</protein>